<dbReference type="InterPro" id="IPR043519">
    <property type="entry name" value="NT_sf"/>
</dbReference>
<organism evidence="1 2">
    <name type="scientific">Estrella lausannensis</name>
    <dbReference type="NCBI Taxonomy" id="483423"/>
    <lineage>
        <taxon>Bacteria</taxon>
        <taxon>Pseudomonadati</taxon>
        <taxon>Chlamydiota</taxon>
        <taxon>Chlamydiia</taxon>
        <taxon>Parachlamydiales</taxon>
        <taxon>Candidatus Criblamydiaceae</taxon>
        <taxon>Estrella</taxon>
    </lineage>
</organism>
<dbReference type="EMBL" id="CWGJ01000014">
    <property type="protein sequence ID" value="CRX38599.1"/>
    <property type="molecule type" value="Genomic_DNA"/>
</dbReference>
<dbReference type="AlphaFoldDB" id="A0A0H5DS89"/>
<dbReference type="RefSeq" id="WP_098038465.1">
    <property type="nucleotide sequence ID" value="NZ_CWGJ01000014.1"/>
</dbReference>
<name>A0A0H5DS89_9BACT</name>
<gene>
    <name evidence="1" type="ORF">ELAC_1258</name>
</gene>
<evidence type="ECO:0000313" key="2">
    <source>
        <dbReference type="Proteomes" id="UP000220251"/>
    </source>
</evidence>
<evidence type="ECO:0000313" key="1">
    <source>
        <dbReference type="EMBL" id="CRX38599.1"/>
    </source>
</evidence>
<dbReference type="Gene3D" id="3.30.460.10">
    <property type="entry name" value="Beta Polymerase, domain 2"/>
    <property type="match status" value="1"/>
</dbReference>
<accession>A0A0H5DS89</accession>
<proteinExistence type="predicted"/>
<keyword evidence="2" id="KW-1185">Reference proteome</keyword>
<protein>
    <submittedName>
        <fullName evidence="1">Conserved putative secreted protein</fullName>
    </submittedName>
</protein>
<dbReference type="OrthoDB" id="20986at2"/>
<reference evidence="2" key="1">
    <citation type="submission" date="2015-06" db="EMBL/GenBank/DDBJ databases">
        <authorList>
            <person name="Bertelli C."/>
        </authorList>
    </citation>
    <scope>NUCLEOTIDE SEQUENCE [LARGE SCALE GENOMIC DNA]</scope>
    <source>
        <strain evidence="2">CRIB-30</strain>
    </source>
</reference>
<dbReference type="Proteomes" id="UP000220251">
    <property type="component" value="Unassembled WGS sequence"/>
</dbReference>
<sequence length="332" mass="38541">MISNYFHSRLWVLSSFTLACLLAFSSFVSIPYQAEHPLQVSLEHDGVTTEEILLAQRIEGYLYTRVPGMNITYRDVFNLVMNEGYNVWLTGGAIRDLILSDNPQLNDLDFSFDCTIEQLEEILTRNEVLYTKIPNYLVINIGTREGVAMEGIESAYAIHARDEEREFTVNNIYYHVNTATFEPEFKKGIQDLNDRKLAVKAKNLSEWLYGGQSERPIKIFRYWKMLGKGFSASPELERFMAYECVKAFKKDPEAFRHHLLQYIGSHFSSFDQVRRGCMRTMGSRWTRENFEVFYEQARKMDIEVDAIWEESSSRSLQAQGDIQVPEAFGETL</sequence>
<dbReference type="SUPFAM" id="SSF81301">
    <property type="entry name" value="Nucleotidyltransferase"/>
    <property type="match status" value="1"/>
</dbReference>